<keyword evidence="2" id="KW-1185">Reference proteome</keyword>
<sequence length="356" mass="40691">MSKFKKRIVLFLIIIMAASLGIKGKTLLPYKAEPLFQVKTDQEIMNMGILKGGVLATFDGDRLAFYDRQGRKKTVDRLGEGQKAFFGEADAMLYDEDVDKVAVFGEDGKEKQTYRVDGTLFNARVQEGTRIFHCRYDDGEKLFVASDGGSLTEVFQTKNYILDYRFDSSKSFVVTELSNAANGYKTTVYREEGKGDRSAMASTEFPMEVAMRMVMGKYPVVVTEKHLYGLDKELITEKTPILSDIILYNGRLHSLHSGLLSVYDGHLKEKKHYLMEANVDRLAVMKEGLFAYGNREILSRPMSKAPFHIRFDDNQEKLLLKDGYLAAYEHKHVAFYRLKPHFSFSKDKIQELKHTE</sequence>
<dbReference type="EMBL" id="JBBNPS010000010">
    <property type="protein sequence ID" value="MEQ3353622.1"/>
    <property type="molecule type" value="Genomic_DNA"/>
</dbReference>
<reference evidence="1 2" key="1">
    <citation type="submission" date="2024-04" db="EMBL/GenBank/DDBJ databases">
        <title>Human intestinal bacterial collection.</title>
        <authorList>
            <person name="Pauvert C."/>
            <person name="Hitch T.C.A."/>
            <person name="Clavel T."/>
        </authorList>
    </citation>
    <scope>NUCLEOTIDE SEQUENCE [LARGE SCALE GENOMIC DNA]</scope>
    <source>
        <strain evidence="1 2">CLA-SR-H026</strain>
    </source>
</reference>
<dbReference type="Proteomes" id="UP001481872">
    <property type="component" value="Unassembled WGS sequence"/>
</dbReference>
<evidence type="ECO:0000313" key="1">
    <source>
        <dbReference type="EMBL" id="MEQ3353622.1"/>
    </source>
</evidence>
<proteinExistence type="predicted"/>
<accession>A0ABV1J603</accession>
<comment type="caution">
    <text evidence="1">The sequence shown here is derived from an EMBL/GenBank/DDBJ whole genome shotgun (WGS) entry which is preliminary data.</text>
</comment>
<name>A0ABV1J603_9FIRM</name>
<evidence type="ECO:0008006" key="3">
    <source>
        <dbReference type="Google" id="ProtNLM"/>
    </source>
</evidence>
<organism evidence="1 2">
    <name type="scientific">Aedoeadaptatus acetigenes</name>
    <dbReference type="NCBI Taxonomy" id="2981723"/>
    <lineage>
        <taxon>Bacteria</taxon>
        <taxon>Bacillati</taxon>
        <taxon>Bacillota</taxon>
        <taxon>Tissierellia</taxon>
        <taxon>Tissierellales</taxon>
        <taxon>Peptoniphilaceae</taxon>
        <taxon>Aedoeadaptatus</taxon>
    </lineage>
</organism>
<gene>
    <name evidence="1" type="ORF">AAA081_04805</name>
</gene>
<evidence type="ECO:0000313" key="2">
    <source>
        <dbReference type="Proteomes" id="UP001481872"/>
    </source>
</evidence>
<protein>
    <recommendedName>
        <fullName evidence="3">6-bladed beta-propeller</fullName>
    </recommendedName>
</protein>
<dbReference type="RefSeq" id="WP_148473290.1">
    <property type="nucleotide sequence ID" value="NZ_JAOQJD010000008.1"/>
</dbReference>